<dbReference type="InterPro" id="IPR012677">
    <property type="entry name" value="Nucleotide-bd_a/b_plait_sf"/>
</dbReference>
<dbReference type="GO" id="GO:0005685">
    <property type="term" value="C:U1 snRNP"/>
    <property type="evidence" value="ECO:0000318"/>
    <property type="project" value="GO_Central"/>
</dbReference>
<feature type="compositionally biased region" description="Basic and acidic residues" evidence="6">
    <location>
        <begin position="316"/>
        <end position="327"/>
    </location>
</feature>
<dbReference type="Pfam" id="PF12220">
    <property type="entry name" value="U1snRNP70_N"/>
    <property type="match status" value="1"/>
</dbReference>
<dbReference type="PANTHER" id="PTHR13952:SF5">
    <property type="entry name" value="U1 SMALL NUCLEAR RIBONUCLEOPROTEIN 70 KDA"/>
    <property type="match status" value="1"/>
</dbReference>
<feature type="domain" description="RRM" evidence="7">
    <location>
        <begin position="100"/>
        <end position="178"/>
    </location>
</feature>
<dbReference type="OrthoDB" id="4207594at2759"/>
<sequence length="327" mass="37299">MTSQLPPSLLRLFAPRPALPYMPALADPKTKTAPIYTSVSSFLPLCRMGHDPDYIATETMEDRKKRLAAEKAAKTAAALQEAIDAWDPHKDENATAEPYKTLFVSRLSFDTTEKTLKHEFEAFGEVKSVSIVKDLKTGKPRGYAFIEFEHERDMKIAYKDAEGLKIDGRRILVDVERGRTVPGWKPRRLGGGLGGTRNGLRPATTTTAESAAGPPSRNDYSSSGNGDFKDRDRDRGSYRQRDSRDTGRNDDSRNGGRYDDYRGGSRYDDRRGSRTNGPSDRYRDKDRDRDRSDSYRGDRDRSDRDRDRRRSRSPRRRDEGRESSRRY</sequence>
<feature type="compositionally biased region" description="Basic and acidic residues" evidence="6">
    <location>
        <begin position="227"/>
        <end position="272"/>
    </location>
</feature>
<keyword evidence="4" id="KW-0687">Ribonucleoprotein</keyword>
<dbReference type="InterPro" id="IPR051183">
    <property type="entry name" value="U1_U11-U12_snRNP_70-35kDa"/>
</dbReference>
<accession>F4P5R5</accession>
<evidence type="ECO:0000256" key="3">
    <source>
        <dbReference type="ARBA" id="ARBA00023242"/>
    </source>
</evidence>
<dbReference type="GeneID" id="18243613"/>
<protein>
    <recommendedName>
        <fullName evidence="7">RRM domain-containing protein</fullName>
    </recommendedName>
</protein>
<evidence type="ECO:0000256" key="6">
    <source>
        <dbReference type="SAM" id="MobiDB-lite"/>
    </source>
</evidence>
<dbReference type="CDD" id="cd12236">
    <property type="entry name" value="RRM_snRNP70"/>
    <property type="match status" value="1"/>
</dbReference>
<dbReference type="OMA" id="GRTTKGW"/>
<dbReference type="RefSeq" id="XP_006680163.1">
    <property type="nucleotide sequence ID" value="XM_006680100.1"/>
</dbReference>
<evidence type="ECO:0000256" key="1">
    <source>
        <dbReference type="ARBA" id="ARBA00004123"/>
    </source>
</evidence>
<keyword evidence="9" id="KW-1185">Reference proteome</keyword>
<proteinExistence type="predicted"/>
<dbReference type="FunFam" id="3.30.70.330:FF:000132">
    <property type="entry name" value="Small nuclear ribonucleoprotein U11/U12 subunit 35"/>
    <property type="match status" value="1"/>
</dbReference>
<dbReference type="Proteomes" id="UP000007241">
    <property type="component" value="Unassembled WGS sequence"/>
</dbReference>
<evidence type="ECO:0000256" key="2">
    <source>
        <dbReference type="ARBA" id="ARBA00022884"/>
    </source>
</evidence>
<evidence type="ECO:0000256" key="5">
    <source>
        <dbReference type="PROSITE-ProRule" id="PRU00176"/>
    </source>
</evidence>
<name>F4P5R5_BATDJ</name>
<evidence type="ECO:0000259" key="7">
    <source>
        <dbReference type="PROSITE" id="PS50102"/>
    </source>
</evidence>
<dbReference type="Pfam" id="PF00076">
    <property type="entry name" value="RRM_1"/>
    <property type="match status" value="1"/>
</dbReference>
<dbReference type="InterPro" id="IPR035979">
    <property type="entry name" value="RBD_domain_sf"/>
</dbReference>
<evidence type="ECO:0000256" key="4">
    <source>
        <dbReference type="ARBA" id="ARBA00023274"/>
    </source>
</evidence>
<organism evidence="8 9">
    <name type="scientific">Batrachochytrium dendrobatidis (strain JAM81 / FGSC 10211)</name>
    <name type="common">Frog chytrid fungus</name>
    <dbReference type="NCBI Taxonomy" id="684364"/>
    <lineage>
        <taxon>Eukaryota</taxon>
        <taxon>Fungi</taxon>
        <taxon>Fungi incertae sedis</taxon>
        <taxon>Chytridiomycota</taxon>
        <taxon>Chytridiomycota incertae sedis</taxon>
        <taxon>Chytridiomycetes</taxon>
        <taxon>Rhizophydiales</taxon>
        <taxon>Rhizophydiales incertae sedis</taxon>
        <taxon>Batrachochytrium</taxon>
    </lineage>
</organism>
<dbReference type="FunCoup" id="F4P5R5">
    <property type="interactions" value="230"/>
</dbReference>
<evidence type="ECO:0000313" key="8">
    <source>
        <dbReference type="EMBL" id="EGF79466.1"/>
    </source>
</evidence>
<evidence type="ECO:0000313" key="9">
    <source>
        <dbReference type="Proteomes" id="UP000007241"/>
    </source>
</evidence>
<feature type="region of interest" description="Disordered" evidence="6">
    <location>
        <begin position="181"/>
        <end position="327"/>
    </location>
</feature>
<feature type="compositionally biased region" description="Basic and acidic residues" evidence="6">
    <location>
        <begin position="280"/>
        <end position="308"/>
    </location>
</feature>
<dbReference type="GO" id="GO:0000398">
    <property type="term" value="P:mRNA splicing, via spliceosome"/>
    <property type="evidence" value="ECO:0000318"/>
    <property type="project" value="GO_Central"/>
</dbReference>
<dbReference type="InterPro" id="IPR034143">
    <property type="entry name" value="snRNP70_RRM"/>
</dbReference>
<dbReference type="PROSITE" id="PS50102">
    <property type="entry name" value="RRM"/>
    <property type="match status" value="1"/>
</dbReference>
<dbReference type="STRING" id="684364.F4P5R5"/>
<dbReference type="InterPro" id="IPR022023">
    <property type="entry name" value="U1snRNP70_N"/>
</dbReference>
<keyword evidence="3" id="KW-0539">Nucleus</keyword>
<dbReference type="SMART" id="SM00360">
    <property type="entry name" value="RRM"/>
    <property type="match status" value="1"/>
</dbReference>
<keyword evidence="2 5" id="KW-0694">RNA-binding</keyword>
<reference evidence="8 9" key="1">
    <citation type="submission" date="2009-12" db="EMBL/GenBank/DDBJ databases">
        <title>The draft genome of Batrachochytrium dendrobatidis.</title>
        <authorList>
            <consortium name="US DOE Joint Genome Institute (JGI-PGF)"/>
            <person name="Kuo A."/>
            <person name="Salamov A."/>
            <person name="Schmutz J."/>
            <person name="Lucas S."/>
            <person name="Pitluck S."/>
            <person name="Rosenblum E."/>
            <person name="Stajich J."/>
            <person name="Eisen M."/>
            <person name="Grigoriev I.V."/>
        </authorList>
    </citation>
    <scope>NUCLEOTIDE SEQUENCE [LARGE SCALE GENOMIC DNA]</scope>
    <source>
        <strain evidence="9">JAM81 / FGSC 10211</strain>
    </source>
</reference>
<dbReference type="InParanoid" id="F4P5R5"/>
<dbReference type="AlphaFoldDB" id="F4P5R5"/>
<dbReference type="Gene3D" id="3.30.70.330">
    <property type="match status" value="1"/>
</dbReference>
<dbReference type="GO" id="GO:0003729">
    <property type="term" value="F:mRNA binding"/>
    <property type="evidence" value="ECO:0000318"/>
    <property type="project" value="GO_Central"/>
</dbReference>
<dbReference type="SUPFAM" id="SSF54928">
    <property type="entry name" value="RNA-binding domain, RBD"/>
    <property type="match status" value="1"/>
</dbReference>
<comment type="subcellular location">
    <subcellularLocation>
        <location evidence="1">Nucleus</location>
    </subcellularLocation>
</comment>
<dbReference type="GO" id="GO:0030619">
    <property type="term" value="F:U1 snRNA binding"/>
    <property type="evidence" value="ECO:0000318"/>
    <property type="project" value="GO_Central"/>
</dbReference>
<dbReference type="InterPro" id="IPR000504">
    <property type="entry name" value="RRM_dom"/>
</dbReference>
<dbReference type="EMBL" id="GL882886">
    <property type="protein sequence ID" value="EGF79466.1"/>
    <property type="molecule type" value="Genomic_DNA"/>
</dbReference>
<dbReference type="PANTHER" id="PTHR13952">
    <property type="entry name" value="U1 SMALL NUCLEAR RIBONUCLEOPROTEIN 70 KD"/>
    <property type="match status" value="1"/>
</dbReference>
<dbReference type="HOGENOM" id="CLU_045151_2_0_1"/>
<dbReference type="GO" id="GO:0071004">
    <property type="term" value="C:U2-type prespliceosome"/>
    <property type="evidence" value="ECO:0000318"/>
    <property type="project" value="GO_Central"/>
</dbReference>
<gene>
    <name evidence="8" type="ORF">BATDEDRAFT_89771</name>
</gene>